<keyword evidence="2" id="KW-0378">Hydrolase</keyword>
<dbReference type="InterPro" id="IPR037459">
    <property type="entry name" value="RhgT-like"/>
</dbReference>
<dbReference type="CDD" id="cd01821">
    <property type="entry name" value="Rhamnogalacturan_acetylesterase_like"/>
    <property type="match status" value="1"/>
</dbReference>
<protein>
    <submittedName>
        <fullName evidence="5">Rhamnogalacturonan acetylesterase</fullName>
    </submittedName>
</protein>
<evidence type="ECO:0000256" key="1">
    <source>
        <dbReference type="ARBA" id="ARBA00008668"/>
    </source>
</evidence>
<evidence type="ECO:0000313" key="5">
    <source>
        <dbReference type="EMBL" id="RHW17456.1"/>
    </source>
</evidence>
<dbReference type="PANTHER" id="PTHR43695:SF1">
    <property type="entry name" value="RHAMNOGALACTURONAN ACETYLESTERASE"/>
    <property type="match status" value="1"/>
</dbReference>
<proteinExistence type="inferred from homology"/>
<comment type="similarity">
    <text evidence="1">Belongs to the 'GDSL' lipolytic enzyme family.</text>
</comment>
<dbReference type="GO" id="GO:0016788">
    <property type="term" value="F:hydrolase activity, acting on ester bonds"/>
    <property type="evidence" value="ECO:0007669"/>
    <property type="project" value="UniProtKB-ARBA"/>
</dbReference>
<dbReference type="Gene3D" id="2.60.120.430">
    <property type="entry name" value="Galactose-binding lectin"/>
    <property type="match status" value="1"/>
</dbReference>
<dbReference type="InterPro" id="IPR013830">
    <property type="entry name" value="SGNH_hydro"/>
</dbReference>
<dbReference type="Gene3D" id="3.40.50.1110">
    <property type="entry name" value="SGNH hydrolase"/>
    <property type="match status" value="1"/>
</dbReference>
<sequence length="400" mass="42883">MPVAAFLLPLALMGAAGERHFDLTEASTRQPYDAARGYGVEPAGGKEGFLFSVAAAEGNYRITVTFGDPRQNGVTTVKAESRRLMGEAVRTAAGETATRSFVVNVRDARLAPPPDNAPGGTAVRLKPGEQKSFTWDDKLTLEFLGAPAVRSVTIAPADVPTIYLVGDSTVTDQRAEPAASWGQMLPAFLAPDIAVANHAESGETMKSFITAHRLDKVLSRMRAGDWLLIQFGHNDQKRGWPQTYADPRFAYPAYLKAFIAEARARGATPVLVTSPERRTFDGHGRIESTLADYVAAVKRVAAEEKVPLIDLNAASVAIYQALGPERAPLAFNDGGKDRTHHNNYGAWLLARAVAEGMRGTALARHLAPGLSRFDPARPPAPEQVPIAPSLARSDARPAGN</sequence>
<feature type="region of interest" description="Disordered" evidence="3">
    <location>
        <begin position="371"/>
        <end position="400"/>
    </location>
</feature>
<reference evidence="5 6" key="1">
    <citation type="submission" date="2018-08" db="EMBL/GenBank/DDBJ databases">
        <title>The multiple taxonomic identification of Sphingomonas gilva.</title>
        <authorList>
            <person name="Zhu D."/>
            <person name="Zheng S."/>
        </authorList>
    </citation>
    <scope>NUCLEOTIDE SEQUENCE [LARGE SCALE GENOMIC DNA]</scope>
    <source>
        <strain evidence="5 6">ZDH117</strain>
    </source>
</reference>
<dbReference type="Pfam" id="PF13472">
    <property type="entry name" value="Lipase_GDSL_2"/>
    <property type="match status" value="1"/>
</dbReference>
<evidence type="ECO:0000256" key="2">
    <source>
        <dbReference type="ARBA" id="ARBA00022801"/>
    </source>
</evidence>
<name>A0A396RNV0_9SPHN</name>
<organism evidence="5 6">
    <name type="scientific">Sphingomonas gilva</name>
    <dbReference type="NCBI Taxonomy" id="2305907"/>
    <lineage>
        <taxon>Bacteria</taxon>
        <taxon>Pseudomonadati</taxon>
        <taxon>Pseudomonadota</taxon>
        <taxon>Alphaproteobacteria</taxon>
        <taxon>Sphingomonadales</taxon>
        <taxon>Sphingomonadaceae</taxon>
        <taxon>Sphingomonas</taxon>
    </lineage>
</organism>
<accession>A0A396RNV0</accession>
<dbReference type="Proteomes" id="UP000266693">
    <property type="component" value="Unassembled WGS sequence"/>
</dbReference>
<dbReference type="SUPFAM" id="SSF52266">
    <property type="entry name" value="SGNH hydrolase"/>
    <property type="match status" value="1"/>
</dbReference>
<feature type="domain" description="SGNH hydrolase-type esterase" evidence="4">
    <location>
        <begin position="165"/>
        <end position="345"/>
    </location>
</feature>
<evidence type="ECO:0000256" key="3">
    <source>
        <dbReference type="SAM" id="MobiDB-lite"/>
    </source>
</evidence>
<dbReference type="PANTHER" id="PTHR43695">
    <property type="entry name" value="PUTATIVE (AFU_ORTHOLOGUE AFUA_2G17250)-RELATED"/>
    <property type="match status" value="1"/>
</dbReference>
<dbReference type="RefSeq" id="WP_118864202.1">
    <property type="nucleotide sequence ID" value="NZ_QWLV01000004.1"/>
</dbReference>
<dbReference type="EMBL" id="QWLV01000004">
    <property type="protein sequence ID" value="RHW17456.1"/>
    <property type="molecule type" value="Genomic_DNA"/>
</dbReference>
<dbReference type="AlphaFoldDB" id="A0A396RNV0"/>
<comment type="caution">
    <text evidence="5">The sequence shown here is derived from an EMBL/GenBank/DDBJ whole genome shotgun (WGS) entry which is preliminary data.</text>
</comment>
<dbReference type="InterPro" id="IPR008979">
    <property type="entry name" value="Galactose-bd-like_sf"/>
</dbReference>
<dbReference type="InterPro" id="IPR036514">
    <property type="entry name" value="SGNH_hydro_sf"/>
</dbReference>
<evidence type="ECO:0000313" key="6">
    <source>
        <dbReference type="Proteomes" id="UP000266693"/>
    </source>
</evidence>
<dbReference type="SUPFAM" id="SSF49785">
    <property type="entry name" value="Galactose-binding domain-like"/>
    <property type="match status" value="1"/>
</dbReference>
<gene>
    <name evidence="5" type="ORF">D1610_10885</name>
</gene>
<dbReference type="OrthoDB" id="191551at2"/>
<keyword evidence="6" id="KW-1185">Reference proteome</keyword>
<evidence type="ECO:0000259" key="4">
    <source>
        <dbReference type="Pfam" id="PF13472"/>
    </source>
</evidence>